<gene>
    <name evidence="1" type="ORF">Q763_09575</name>
</gene>
<evidence type="ECO:0000313" key="1">
    <source>
        <dbReference type="EMBL" id="KGO80776.1"/>
    </source>
</evidence>
<dbReference type="Proteomes" id="UP000030129">
    <property type="component" value="Unassembled WGS sequence"/>
</dbReference>
<reference evidence="1 2" key="1">
    <citation type="submission" date="2013-09" db="EMBL/GenBank/DDBJ databases">
        <authorList>
            <person name="Zeng Z."/>
            <person name="Chen C."/>
        </authorList>
    </citation>
    <scope>NUCLEOTIDE SEQUENCE [LARGE SCALE GENOMIC DNA]</scope>
    <source>
        <strain evidence="1 2">F44-8</strain>
    </source>
</reference>
<sequence length="141" mass="16750">MKKLSEILKRQKELMGIENSYAIEISFDINIFSELILEHKTYQKFQKTQNRYTYHPEDKNIPVKGHYHIYPRNSKKEIYAVNTDGTAHHKSNRGFEIPKKEAIELKKLGVQIPDNRILEHKEIFINENIESYTSIYIIIND</sequence>
<keyword evidence="2" id="KW-1185">Reference proteome</keyword>
<comment type="caution">
    <text evidence="1">The sequence shown here is derived from an EMBL/GenBank/DDBJ whole genome shotgun (WGS) entry which is preliminary data.</text>
</comment>
<accession>A0A0A2LN68</accession>
<proteinExistence type="predicted"/>
<evidence type="ECO:0000313" key="2">
    <source>
        <dbReference type="Proteomes" id="UP000030129"/>
    </source>
</evidence>
<dbReference type="STRING" id="1406840.Q763_09575"/>
<dbReference type="RefSeq" id="WP_035133554.1">
    <property type="nucleotide sequence ID" value="NZ_JRLV01000009.1"/>
</dbReference>
<organism evidence="1 2">
    <name type="scientific">Flavobacterium beibuense F44-8</name>
    <dbReference type="NCBI Taxonomy" id="1406840"/>
    <lineage>
        <taxon>Bacteria</taxon>
        <taxon>Pseudomonadati</taxon>
        <taxon>Bacteroidota</taxon>
        <taxon>Flavobacteriia</taxon>
        <taxon>Flavobacteriales</taxon>
        <taxon>Flavobacteriaceae</taxon>
        <taxon>Flavobacterium</taxon>
    </lineage>
</organism>
<dbReference type="EMBL" id="JRLV01000009">
    <property type="protein sequence ID" value="KGO80776.1"/>
    <property type="molecule type" value="Genomic_DNA"/>
</dbReference>
<name>A0A0A2LN68_9FLAO</name>
<protein>
    <submittedName>
        <fullName evidence="1">Uncharacterized protein</fullName>
    </submittedName>
</protein>
<dbReference type="AlphaFoldDB" id="A0A0A2LN68"/>